<comment type="caution">
    <text evidence="4">The sequence shown here is derived from an EMBL/GenBank/DDBJ whole genome shotgun (WGS) entry which is preliminary data.</text>
</comment>
<evidence type="ECO:0000313" key="5">
    <source>
        <dbReference type="Proteomes" id="UP000642748"/>
    </source>
</evidence>
<keyword evidence="1" id="KW-0560">Oxidoreductase</keyword>
<dbReference type="GO" id="GO:0004497">
    <property type="term" value="F:monooxygenase activity"/>
    <property type="evidence" value="ECO:0007669"/>
    <property type="project" value="UniProtKB-KW"/>
</dbReference>
<feature type="domain" description="FAD-binding" evidence="3">
    <location>
        <begin position="3"/>
        <end position="344"/>
    </location>
</feature>
<gene>
    <name evidence="4" type="ORF">Raf01_21670</name>
</gene>
<dbReference type="InterPro" id="IPR002938">
    <property type="entry name" value="FAD-bd"/>
</dbReference>
<dbReference type="PANTHER" id="PTHR13789">
    <property type="entry name" value="MONOOXYGENASE"/>
    <property type="match status" value="1"/>
</dbReference>
<dbReference type="EMBL" id="BONZ01000020">
    <property type="protein sequence ID" value="GIH13995.1"/>
    <property type="molecule type" value="Genomic_DNA"/>
</dbReference>
<dbReference type="InterPro" id="IPR050493">
    <property type="entry name" value="FAD-dep_Monooxygenase_BioMet"/>
</dbReference>
<evidence type="ECO:0000259" key="3">
    <source>
        <dbReference type="Pfam" id="PF01494"/>
    </source>
</evidence>
<dbReference type="AlphaFoldDB" id="A0A8J3QMX0"/>
<dbReference type="Pfam" id="PF01494">
    <property type="entry name" value="FAD_binding_3"/>
    <property type="match status" value="1"/>
</dbReference>
<reference evidence="4" key="1">
    <citation type="submission" date="2021-01" db="EMBL/GenBank/DDBJ databases">
        <title>Whole genome shotgun sequence of Rugosimonospora africana NBRC 104875.</title>
        <authorList>
            <person name="Komaki H."/>
            <person name="Tamura T."/>
        </authorList>
    </citation>
    <scope>NUCLEOTIDE SEQUENCE</scope>
    <source>
        <strain evidence="4">NBRC 104875</strain>
    </source>
</reference>
<dbReference type="PANTHER" id="PTHR13789:SF309">
    <property type="entry name" value="PUTATIVE (AFU_ORTHOLOGUE AFUA_6G14510)-RELATED"/>
    <property type="match status" value="1"/>
</dbReference>
<dbReference type="SUPFAM" id="SSF51905">
    <property type="entry name" value="FAD/NAD(P)-binding domain"/>
    <property type="match status" value="1"/>
</dbReference>
<keyword evidence="5" id="KW-1185">Reference proteome</keyword>
<evidence type="ECO:0000313" key="4">
    <source>
        <dbReference type="EMBL" id="GIH13995.1"/>
    </source>
</evidence>
<name>A0A8J3QMX0_9ACTN</name>
<dbReference type="GO" id="GO:0071949">
    <property type="term" value="F:FAD binding"/>
    <property type="evidence" value="ECO:0007669"/>
    <property type="project" value="InterPro"/>
</dbReference>
<evidence type="ECO:0000256" key="1">
    <source>
        <dbReference type="ARBA" id="ARBA00023002"/>
    </source>
</evidence>
<dbReference type="Proteomes" id="UP000642748">
    <property type="component" value="Unassembled WGS sequence"/>
</dbReference>
<evidence type="ECO:0000256" key="2">
    <source>
        <dbReference type="ARBA" id="ARBA00023033"/>
    </source>
</evidence>
<dbReference type="PRINTS" id="PR00420">
    <property type="entry name" value="RNGMNOXGNASE"/>
</dbReference>
<sequence length="394" mass="41553">MRQAIVVGAGIGGLTSALALIRAGWQVRILERAEVPGEVGAGITLFPNALRALDAIGVGDRVRALPSGGVAGPAGMRDPSGRWVVRVDGQQPIHDMYAVHRQDLYGALAGALPDGVLSAGAEVVGTRVEADRVEVGYRAAGRDLSAGADLVVGADGLRSRLRAAHWPAYPGPAYAGYTSWRGVTTPASAVEASGETWGRGTRFGILPLGDGRVYWFATASVPARAGTAGGNPDARPDERAELLRRFADWHAPIPELITGTDPAAVLRHDTYELRTPLPGYVTDRVALVGDAAHAMTPDLGQGACMAIEDAVTLAAALAGDVELPDALRRYDAQRRPRTQSVVRASHRMSRISQAHGPLTGPLRDLVVRLTPPKLAERGMRRVIAWVPPPVPAAR</sequence>
<dbReference type="RefSeq" id="WP_203917663.1">
    <property type="nucleotide sequence ID" value="NZ_BONZ01000020.1"/>
</dbReference>
<organism evidence="4 5">
    <name type="scientific">Rugosimonospora africana</name>
    <dbReference type="NCBI Taxonomy" id="556532"/>
    <lineage>
        <taxon>Bacteria</taxon>
        <taxon>Bacillati</taxon>
        <taxon>Actinomycetota</taxon>
        <taxon>Actinomycetes</taxon>
        <taxon>Micromonosporales</taxon>
        <taxon>Micromonosporaceae</taxon>
        <taxon>Rugosimonospora</taxon>
    </lineage>
</organism>
<proteinExistence type="predicted"/>
<protein>
    <submittedName>
        <fullName evidence="4">Monooxygenase</fullName>
    </submittedName>
</protein>
<dbReference type="InterPro" id="IPR036188">
    <property type="entry name" value="FAD/NAD-bd_sf"/>
</dbReference>
<accession>A0A8J3QMX0</accession>
<dbReference type="Gene3D" id="3.50.50.60">
    <property type="entry name" value="FAD/NAD(P)-binding domain"/>
    <property type="match status" value="1"/>
</dbReference>
<keyword evidence="2 4" id="KW-0503">Monooxygenase</keyword>